<comment type="caution">
    <text evidence="2">The sequence shown here is derived from an EMBL/GenBank/DDBJ whole genome shotgun (WGS) entry which is preliminary data.</text>
</comment>
<dbReference type="EMBL" id="NAJQ01000525">
    <property type="protein sequence ID" value="TKA68206.1"/>
    <property type="molecule type" value="Genomic_DNA"/>
</dbReference>
<dbReference type="STRING" id="329884.A0A4U0WZ90"/>
<feature type="compositionally biased region" description="Low complexity" evidence="1">
    <location>
        <begin position="382"/>
        <end position="398"/>
    </location>
</feature>
<dbReference type="Proteomes" id="UP000309340">
    <property type="component" value="Unassembled WGS sequence"/>
</dbReference>
<dbReference type="OrthoDB" id="5404564at2759"/>
<evidence type="ECO:0008006" key="4">
    <source>
        <dbReference type="Google" id="ProtNLM"/>
    </source>
</evidence>
<feature type="region of interest" description="Disordered" evidence="1">
    <location>
        <begin position="357"/>
        <end position="462"/>
    </location>
</feature>
<proteinExistence type="predicted"/>
<organism evidence="2 3">
    <name type="scientific">Friedmanniomyces simplex</name>
    <dbReference type="NCBI Taxonomy" id="329884"/>
    <lineage>
        <taxon>Eukaryota</taxon>
        <taxon>Fungi</taxon>
        <taxon>Dikarya</taxon>
        <taxon>Ascomycota</taxon>
        <taxon>Pezizomycotina</taxon>
        <taxon>Dothideomycetes</taxon>
        <taxon>Dothideomycetidae</taxon>
        <taxon>Mycosphaerellales</taxon>
        <taxon>Teratosphaeriaceae</taxon>
        <taxon>Friedmanniomyces</taxon>
    </lineage>
</organism>
<feature type="non-terminal residue" evidence="2">
    <location>
        <position position="808"/>
    </location>
</feature>
<accession>A0A4U0WZ90</accession>
<keyword evidence="3" id="KW-1185">Reference proteome</keyword>
<evidence type="ECO:0000313" key="3">
    <source>
        <dbReference type="Proteomes" id="UP000309340"/>
    </source>
</evidence>
<evidence type="ECO:0000256" key="1">
    <source>
        <dbReference type="SAM" id="MobiDB-lite"/>
    </source>
</evidence>
<dbReference type="AlphaFoldDB" id="A0A4U0WZ90"/>
<name>A0A4U0WZ90_9PEZI</name>
<feature type="compositionally biased region" description="Polar residues" evidence="1">
    <location>
        <begin position="411"/>
        <end position="422"/>
    </location>
</feature>
<feature type="compositionally biased region" description="Low complexity" evidence="1">
    <location>
        <begin position="262"/>
        <end position="271"/>
    </location>
</feature>
<reference evidence="2 3" key="1">
    <citation type="submission" date="2017-03" db="EMBL/GenBank/DDBJ databases">
        <title>Genomes of endolithic fungi from Antarctica.</title>
        <authorList>
            <person name="Coleine C."/>
            <person name="Masonjones S."/>
            <person name="Stajich J.E."/>
        </authorList>
    </citation>
    <scope>NUCLEOTIDE SEQUENCE [LARGE SCALE GENOMIC DNA]</scope>
    <source>
        <strain evidence="2 3">CCFEE 5184</strain>
    </source>
</reference>
<sequence length="808" mass="87895">MIQPLSVGDILMLSQTAWKIGRAFRQGQKNAVTEFAEVEREADGLSEALKLVAEALHTDDGMLSQADEDTKSAVNAILQSAHKTLSDLESFVERYQVIKKKETNGGFIVERSWSEVVVANYRTFKWTTEGGGITELRNMLQMHSNSINLVMQALQSRSLARLEKTVMPMAENIADIHERVNGDLGAKIDDLHRIIMSVANSTPSLQARDRAIEYAGGSRTNSVSTVSTFEAASGTGVRALEPPPPRANPYNLPLRQPDRRGSTQSSHSSKSTVLATRQAREDSAYWSMGPLPFEREGRRMDWNFETGSPPENRGSIGSGGASGSSSSSPQLLSDRRTSNIARRESSTLPSLLNALSESDPVAGSSEQSSYTDGYPTCRTPDTSSSKASSSRNTNSASILPPPAIPPDDGNSLHSAATPSSFLGSPRRQRSNAAHPRDASRPQTASRVRRSKRDSLDSLASPKPLEAPSFEKLLFRNAAILCDVRGTLVEYAQARPDEPDPRFNTEMKEACTACRICVIRKRENREHGGTRVVASIWSLSDDGTVRLQQKLSEINETVPYCSYFDALKVSLPPSEGPASEISLKLHPEVWGARLVDEKRTNWVNYLFASDADAVAFQSAVFGRTLLGSFRTTKTTVLHEGFKGAFAFEEQFANIEVLRLWEDDGISTPGAAGGVLALLHVSSNFGEGWARWWINSSRLQVRVKEDGAKWAKVKGIDVTVVKPGSGGEKMRGGGGVLPPPAPAGAGAGAGVAGDGLQRVETWAEGRPMGGKRIPVRAVTGVRVEFKSEEERARFVGQCRRVQEKMLMLPD</sequence>
<evidence type="ECO:0000313" key="2">
    <source>
        <dbReference type="EMBL" id="TKA68206.1"/>
    </source>
</evidence>
<protein>
    <recommendedName>
        <fullName evidence="4">Fungal N-terminal domain-containing protein</fullName>
    </recommendedName>
</protein>
<gene>
    <name evidence="2" type="ORF">B0A55_09374</name>
</gene>
<feature type="region of interest" description="Disordered" evidence="1">
    <location>
        <begin position="301"/>
        <end position="345"/>
    </location>
</feature>
<feature type="region of interest" description="Disordered" evidence="1">
    <location>
        <begin position="234"/>
        <end position="278"/>
    </location>
</feature>
<feature type="compositionally biased region" description="Basic and acidic residues" evidence="1">
    <location>
        <begin position="333"/>
        <end position="345"/>
    </location>
</feature>